<evidence type="ECO:0000256" key="4">
    <source>
        <dbReference type="ARBA" id="ARBA00023136"/>
    </source>
</evidence>
<keyword evidence="3 6" id="KW-1133">Transmembrane helix</keyword>
<name>A0A1Y1I0F8_KLENI</name>
<dbReference type="PANTHER" id="PTHR11814">
    <property type="entry name" value="SULFATE TRANSPORTER"/>
    <property type="match status" value="1"/>
</dbReference>
<evidence type="ECO:0000256" key="2">
    <source>
        <dbReference type="ARBA" id="ARBA00022692"/>
    </source>
</evidence>
<dbReference type="Pfam" id="PF01740">
    <property type="entry name" value="STAS"/>
    <property type="match status" value="1"/>
</dbReference>
<evidence type="ECO:0000256" key="6">
    <source>
        <dbReference type="SAM" id="Phobius"/>
    </source>
</evidence>
<dbReference type="GO" id="GO:0016020">
    <property type="term" value="C:membrane"/>
    <property type="evidence" value="ECO:0007669"/>
    <property type="project" value="UniProtKB-SubCell"/>
</dbReference>
<dbReference type="Pfam" id="PF00916">
    <property type="entry name" value="Sulfate_transp"/>
    <property type="match status" value="1"/>
</dbReference>
<feature type="transmembrane region" description="Helical" evidence="6">
    <location>
        <begin position="7"/>
        <end position="27"/>
    </location>
</feature>
<keyword evidence="2 6" id="KW-0812">Transmembrane</keyword>
<dbReference type="SUPFAM" id="SSF52091">
    <property type="entry name" value="SpoIIaa-like"/>
    <property type="match status" value="1"/>
</dbReference>
<evidence type="ECO:0000313" key="9">
    <source>
        <dbReference type="Proteomes" id="UP000054558"/>
    </source>
</evidence>
<dbReference type="OrthoDB" id="1698235at2759"/>
<organism evidence="8 9">
    <name type="scientific">Klebsormidium nitens</name>
    <name type="common">Green alga</name>
    <name type="synonym">Ulothrix nitens</name>
    <dbReference type="NCBI Taxonomy" id="105231"/>
    <lineage>
        <taxon>Eukaryota</taxon>
        <taxon>Viridiplantae</taxon>
        <taxon>Streptophyta</taxon>
        <taxon>Klebsormidiophyceae</taxon>
        <taxon>Klebsormidiales</taxon>
        <taxon>Klebsormidiaceae</taxon>
        <taxon>Klebsormidium</taxon>
    </lineage>
</organism>
<dbReference type="InterPro" id="IPR011547">
    <property type="entry name" value="SLC26A/SulP_dom"/>
</dbReference>
<dbReference type="STRING" id="105231.A0A1Y1I0F8"/>
<evidence type="ECO:0000256" key="3">
    <source>
        <dbReference type="ARBA" id="ARBA00022989"/>
    </source>
</evidence>
<dbReference type="EMBL" id="DF237054">
    <property type="protein sequence ID" value="GAQ82256.1"/>
    <property type="molecule type" value="Genomic_DNA"/>
</dbReference>
<evidence type="ECO:0000256" key="1">
    <source>
        <dbReference type="ARBA" id="ARBA00004141"/>
    </source>
</evidence>
<sequence length="334" mass="37138">MGAKTGLAGVFTGLLILCTLLFLTPLFNNLPNTVLGAIVIAACIKLFDYSEAVHLLRTNFRDFLLWMAAFIGTIFLGIEIGVAIAVGLSLVFVIYESANPHMAILGRLPRTAVYRNVKQYPDAITHPGILIIRIDAPMYYANISYIKDKLRHYLVSSLHPPQRSESTPDLETGAAPSDWPFPKTEDEEATPGGSPVRYLILDMTPVTYVDSTAVHTLKDLHQEYSQQGLHLALSNTNKRVMVTLARTGFLQRLGPEWHFVRAHDAVQVCLSHLRADGLRTSSPPSDQPIGDAETEDTAEHETEAERRIEERENVDGINKDGHTELGELRDERKD</sequence>
<dbReference type="OMA" id="VETFRMP"/>
<dbReference type="GO" id="GO:0055085">
    <property type="term" value="P:transmembrane transport"/>
    <property type="evidence" value="ECO:0007669"/>
    <property type="project" value="InterPro"/>
</dbReference>
<dbReference type="InterPro" id="IPR036513">
    <property type="entry name" value="STAS_dom_sf"/>
</dbReference>
<feature type="region of interest" description="Disordered" evidence="5">
    <location>
        <begin position="160"/>
        <end position="194"/>
    </location>
</feature>
<protein>
    <submittedName>
        <fullName evidence="8">Protein with STAS (Sulphate Transporter and AntiSigma factor antagonist) domain</fullName>
    </submittedName>
</protein>
<dbReference type="InterPro" id="IPR001902">
    <property type="entry name" value="SLC26A/SulP_fam"/>
</dbReference>
<gene>
    <name evidence="8" type="ORF">KFL_001050200</name>
</gene>
<dbReference type="InterPro" id="IPR002645">
    <property type="entry name" value="STAS_dom"/>
</dbReference>
<comment type="subcellular location">
    <subcellularLocation>
        <location evidence="1">Membrane</location>
        <topology evidence="1">Multi-pass membrane protein</topology>
    </subcellularLocation>
</comment>
<evidence type="ECO:0000259" key="7">
    <source>
        <dbReference type="PROSITE" id="PS50801"/>
    </source>
</evidence>
<reference evidence="8 9" key="1">
    <citation type="journal article" date="2014" name="Nat. Commun.">
        <title>Klebsormidium flaccidum genome reveals primary factors for plant terrestrial adaptation.</title>
        <authorList>
            <person name="Hori K."/>
            <person name="Maruyama F."/>
            <person name="Fujisawa T."/>
            <person name="Togashi T."/>
            <person name="Yamamoto N."/>
            <person name="Seo M."/>
            <person name="Sato S."/>
            <person name="Yamada T."/>
            <person name="Mori H."/>
            <person name="Tajima N."/>
            <person name="Moriyama T."/>
            <person name="Ikeuchi M."/>
            <person name="Watanabe M."/>
            <person name="Wada H."/>
            <person name="Kobayashi K."/>
            <person name="Saito M."/>
            <person name="Masuda T."/>
            <person name="Sasaki-Sekimoto Y."/>
            <person name="Mashiguchi K."/>
            <person name="Awai K."/>
            <person name="Shimojima M."/>
            <person name="Masuda S."/>
            <person name="Iwai M."/>
            <person name="Nobusawa T."/>
            <person name="Narise T."/>
            <person name="Kondo S."/>
            <person name="Saito H."/>
            <person name="Sato R."/>
            <person name="Murakawa M."/>
            <person name="Ihara Y."/>
            <person name="Oshima-Yamada Y."/>
            <person name="Ohtaka K."/>
            <person name="Satoh M."/>
            <person name="Sonobe K."/>
            <person name="Ishii M."/>
            <person name="Ohtani R."/>
            <person name="Kanamori-Sato M."/>
            <person name="Honoki R."/>
            <person name="Miyazaki D."/>
            <person name="Mochizuki H."/>
            <person name="Umetsu J."/>
            <person name="Higashi K."/>
            <person name="Shibata D."/>
            <person name="Kamiya Y."/>
            <person name="Sato N."/>
            <person name="Nakamura Y."/>
            <person name="Tabata S."/>
            <person name="Ida S."/>
            <person name="Kurokawa K."/>
            <person name="Ohta H."/>
        </authorList>
    </citation>
    <scope>NUCLEOTIDE SEQUENCE [LARGE SCALE GENOMIC DNA]</scope>
    <source>
        <strain evidence="8 9">NIES-2285</strain>
    </source>
</reference>
<feature type="compositionally biased region" description="Basic and acidic residues" evidence="5">
    <location>
        <begin position="297"/>
        <end position="334"/>
    </location>
</feature>
<feature type="transmembrane region" description="Helical" evidence="6">
    <location>
        <begin position="33"/>
        <end position="51"/>
    </location>
</feature>
<feature type="domain" description="STAS" evidence="7">
    <location>
        <begin position="119"/>
        <end position="269"/>
    </location>
</feature>
<dbReference type="PROSITE" id="PS50801">
    <property type="entry name" value="STAS"/>
    <property type="match status" value="1"/>
</dbReference>
<feature type="transmembrane region" description="Helical" evidence="6">
    <location>
        <begin position="63"/>
        <end position="95"/>
    </location>
</feature>
<proteinExistence type="predicted"/>
<keyword evidence="9" id="KW-1185">Reference proteome</keyword>
<accession>A0A1Y1I0F8</accession>
<evidence type="ECO:0000256" key="5">
    <source>
        <dbReference type="SAM" id="MobiDB-lite"/>
    </source>
</evidence>
<evidence type="ECO:0000313" key="8">
    <source>
        <dbReference type="EMBL" id="GAQ82256.1"/>
    </source>
</evidence>
<dbReference type="AlphaFoldDB" id="A0A1Y1I0F8"/>
<dbReference type="Gene3D" id="3.30.750.24">
    <property type="entry name" value="STAS domain"/>
    <property type="match status" value="1"/>
</dbReference>
<dbReference type="Proteomes" id="UP000054558">
    <property type="component" value="Unassembled WGS sequence"/>
</dbReference>
<keyword evidence="4 6" id="KW-0472">Membrane</keyword>
<feature type="region of interest" description="Disordered" evidence="5">
    <location>
        <begin position="276"/>
        <end position="334"/>
    </location>
</feature>
<dbReference type="CDD" id="cd07042">
    <property type="entry name" value="STAS_SulP_like_sulfate_transporter"/>
    <property type="match status" value="1"/>
</dbReference>